<dbReference type="AlphaFoldDB" id="A0A318EHW4"/>
<name>A0A318EHW4_9GAMM</name>
<evidence type="ECO:0000256" key="1">
    <source>
        <dbReference type="SAM" id="MobiDB-lite"/>
    </source>
</evidence>
<accession>A0A318EHW4</accession>
<dbReference type="OrthoDB" id="6188167at2"/>
<evidence type="ECO:0000313" key="3">
    <source>
        <dbReference type="Proteomes" id="UP000248330"/>
    </source>
</evidence>
<keyword evidence="3" id="KW-1185">Reference proteome</keyword>
<reference evidence="2 3" key="1">
    <citation type="submission" date="2018-04" db="EMBL/GenBank/DDBJ databases">
        <title>Genomic Encyclopedia of Type Strains, Phase IV (KMG-IV): sequencing the most valuable type-strain genomes for metagenomic binning, comparative biology and taxonomic classification.</title>
        <authorList>
            <person name="Goeker M."/>
        </authorList>
    </citation>
    <scope>NUCLEOTIDE SEQUENCE [LARGE SCALE GENOMIC DNA]</scope>
    <source>
        <strain evidence="2 3">DSM 104150</strain>
    </source>
</reference>
<feature type="compositionally biased region" description="Low complexity" evidence="1">
    <location>
        <begin position="282"/>
        <end position="302"/>
    </location>
</feature>
<comment type="caution">
    <text evidence="2">The sequence shown here is derived from an EMBL/GenBank/DDBJ whole genome shotgun (WGS) entry which is preliminary data.</text>
</comment>
<dbReference type="RefSeq" id="WP_110263630.1">
    <property type="nucleotide sequence ID" value="NZ_CAWNXA010000001.1"/>
</dbReference>
<dbReference type="EMBL" id="QICN01000001">
    <property type="protein sequence ID" value="PXV71520.1"/>
    <property type="molecule type" value="Genomic_DNA"/>
</dbReference>
<evidence type="ECO:0000313" key="2">
    <source>
        <dbReference type="EMBL" id="PXV71520.1"/>
    </source>
</evidence>
<protein>
    <submittedName>
        <fullName evidence="2">Uncharacterized protein DUF1631</fullName>
    </submittedName>
</protein>
<proteinExistence type="predicted"/>
<dbReference type="Pfam" id="PF07793">
    <property type="entry name" value="DUF1631"/>
    <property type="match status" value="2"/>
</dbReference>
<feature type="region of interest" description="Disordered" evidence="1">
    <location>
        <begin position="227"/>
        <end position="256"/>
    </location>
</feature>
<gene>
    <name evidence="2" type="ORF">C8D93_101571</name>
</gene>
<sequence>MNAHAHATVESEAPAANAGEPSERSNPIVSALYEMAVSVLGDQLREMFDKADDILFDSAEKARAGDEQRLYLDTMRIVRVQRAKIINAFQGSLREALASIGNDDEAGTRNHLDDMSQWSLQDGDALEERIAVSNMETKAASLHAHELVELQRRLARLSDMSGDGITSESMAPARIIRAFQNSMRDLSVDFPIKLVIYKLFDRVVIGRLSEVFVGANQLLAVHGIEPRTDGPAQARKPAAQSFGRPSPGAAPGVPSWANGLDQSTLGAFSGPAYGGGSPQMTGGSASAGGSPAPWPSQPGSWGAAAVQGSYGDAMLSQEIAQILGAYAQGRAPQAPNWLPPENVALVARMFDGFYRDARLPDHLKPMLSRLQLPVMKAALSDRRFFVDPQHPARRTVNDLFEMLLQFGTAESAPQPQMISELQGLIDAVSRSFNLDPEKLRAHQSEPVDERTADSFLREQEELQQKKNRARVERVRRVVSHELKRRIGERRLPPGVMRLMLSGFGPLLCLDYIRNGIDGASWTQTMQLVDRVIDSLQPSRGSTAERAAAEAEIVAHISRRLANIGFSDARLEEVLSGLLQAYLELADNDDEAIFEDAQDGTLRVSVPEAAPAMSLELSPEKELQGLLSILLVPGGWFTVWEPATQTKHWVRVKGYYPVQNAVMFGHYMEERFLRIRASAFATDLIEGRASPIDPSPELQAAVARVAELPFERGSDALVWTSVDGKPIEG</sequence>
<feature type="region of interest" description="Disordered" evidence="1">
    <location>
        <begin position="1"/>
        <end position="24"/>
    </location>
</feature>
<dbReference type="InterPro" id="IPR012434">
    <property type="entry name" value="DUF1631"/>
</dbReference>
<organism evidence="2 3">
    <name type="scientific">Sinimarinibacterium flocculans</name>
    <dbReference type="NCBI Taxonomy" id="985250"/>
    <lineage>
        <taxon>Bacteria</taxon>
        <taxon>Pseudomonadati</taxon>
        <taxon>Pseudomonadota</taxon>
        <taxon>Gammaproteobacteria</taxon>
        <taxon>Nevskiales</taxon>
        <taxon>Nevskiaceae</taxon>
        <taxon>Sinimarinibacterium</taxon>
    </lineage>
</organism>
<dbReference type="Proteomes" id="UP000248330">
    <property type="component" value="Unassembled WGS sequence"/>
</dbReference>
<feature type="region of interest" description="Disordered" evidence="1">
    <location>
        <begin position="271"/>
        <end position="303"/>
    </location>
</feature>